<protein>
    <recommendedName>
        <fullName evidence="4">HCNGP-like protein</fullName>
    </recommendedName>
</protein>
<dbReference type="Proteomes" id="UP001515480">
    <property type="component" value="Unassembled WGS sequence"/>
</dbReference>
<dbReference type="PANTHER" id="PTHR13464:SF0">
    <property type="entry name" value="SAP30-BINDING PROTEIN"/>
    <property type="match status" value="1"/>
</dbReference>
<organism evidence="2 3">
    <name type="scientific">Prymnesium parvum</name>
    <name type="common">Toxic golden alga</name>
    <dbReference type="NCBI Taxonomy" id="97485"/>
    <lineage>
        <taxon>Eukaryota</taxon>
        <taxon>Haptista</taxon>
        <taxon>Haptophyta</taxon>
        <taxon>Prymnesiophyceae</taxon>
        <taxon>Prymnesiales</taxon>
        <taxon>Prymnesiaceae</taxon>
        <taxon>Prymnesium</taxon>
    </lineage>
</organism>
<feature type="compositionally biased region" description="Low complexity" evidence="1">
    <location>
        <begin position="16"/>
        <end position="47"/>
    </location>
</feature>
<dbReference type="Pfam" id="PF07818">
    <property type="entry name" value="HCNGP"/>
    <property type="match status" value="1"/>
</dbReference>
<feature type="region of interest" description="Disordered" evidence="1">
    <location>
        <begin position="214"/>
        <end position="263"/>
    </location>
</feature>
<name>A0AB34JMV8_PRYPA</name>
<accession>A0AB34JMV8</accession>
<evidence type="ECO:0008006" key="4">
    <source>
        <dbReference type="Google" id="ProtNLM"/>
    </source>
</evidence>
<evidence type="ECO:0000256" key="1">
    <source>
        <dbReference type="SAM" id="MobiDB-lite"/>
    </source>
</evidence>
<dbReference type="PANTHER" id="PTHR13464">
    <property type="entry name" value="TRANSCRIPTIONAL REGULATOR PROTEIN HCNGP"/>
    <property type="match status" value="1"/>
</dbReference>
<feature type="compositionally biased region" description="Basic and acidic residues" evidence="1">
    <location>
        <begin position="214"/>
        <end position="229"/>
    </location>
</feature>
<feature type="compositionally biased region" description="Basic and acidic residues" evidence="1">
    <location>
        <begin position="241"/>
        <end position="250"/>
    </location>
</feature>
<dbReference type="GO" id="GO:0006355">
    <property type="term" value="P:regulation of DNA-templated transcription"/>
    <property type="evidence" value="ECO:0007669"/>
    <property type="project" value="InterPro"/>
</dbReference>
<dbReference type="GO" id="GO:0005634">
    <property type="term" value="C:nucleus"/>
    <property type="evidence" value="ECO:0007669"/>
    <property type="project" value="TreeGrafter"/>
</dbReference>
<reference evidence="2 3" key="1">
    <citation type="journal article" date="2024" name="Science">
        <title>Giant polyketide synthase enzymes in the biosynthesis of giant marine polyether toxins.</title>
        <authorList>
            <person name="Fallon T.R."/>
            <person name="Shende V.V."/>
            <person name="Wierzbicki I.H."/>
            <person name="Pendleton A.L."/>
            <person name="Watervoot N.F."/>
            <person name="Auber R.P."/>
            <person name="Gonzalez D.J."/>
            <person name="Wisecaver J.H."/>
            <person name="Moore B.S."/>
        </authorList>
    </citation>
    <scope>NUCLEOTIDE SEQUENCE [LARGE SCALE GENOMIC DNA]</scope>
    <source>
        <strain evidence="2 3">12B1</strain>
    </source>
</reference>
<dbReference type="InterPro" id="IPR012479">
    <property type="entry name" value="SAP30BP"/>
</dbReference>
<dbReference type="AlphaFoldDB" id="A0AB34JMV8"/>
<feature type="region of interest" description="Disordered" evidence="1">
    <location>
        <begin position="1"/>
        <end position="47"/>
    </location>
</feature>
<evidence type="ECO:0000313" key="3">
    <source>
        <dbReference type="Proteomes" id="UP001515480"/>
    </source>
</evidence>
<sequence>MLGLADYDSPNSAMNESPALAPEATPTAAAPSSAASGAAVAASASSSGAPTLLSIVDYFDDDKPEEPVPSAALGGSLDDISLHKAQPRMVGGVQISVSKKAAPKIAEEATSEAHDAAVAGEAAESAPPAFVIPDSPPGSVDDKLLSKFLQLVEKTKAGYSVNEHIRNAKAFRNPDILEKLVNFFEVREFGTNYPASLYDPSELTKEEHYDRLEEARRKWEERQARKQGEKVAFTSAGTLDAKPRKSKWDSSGDGDPSAKRPAA</sequence>
<evidence type="ECO:0000313" key="2">
    <source>
        <dbReference type="EMBL" id="KAL1523206.1"/>
    </source>
</evidence>
<keyword evidence="3" id="KW-1185">Reference proteome</keyword>
<gene>
    <name evidence="2" type="ORF">AB1Y20_018158</name>
</gene>
<dbReference type="EMBL" id="JBGBPQ010000006">
    <property type="protein sequence ID" value="KAL1523206.1"/>
    <property type="molecule type" value="Genomic_DNA"/>
</dbReference>
<proteinExistence type="predicted"/>
<comment type="caution">
    <text evidence="2">The sequence shown here is derived from an EMBL/GenBank/DDBJ whole genome shotgun (WGS) entry which is preliminary data.</text>
</comment>